<dbReference type="AlphaFoldDB" id="A0A1H8U3N0"/>
<name>A0A1H8U3N0_9SPHI</name>
<keyword evidence="1" id="KW-0472">Membrane</keyword>
<evidence type="ECO:0000313" key="2">
    <source>
        <dbReference type="EMBL" id="SEO97882.1"/>
    </source>
</evidence>
<keyword evidence="1" id="KW-1133">Transmembrane helix</keyword>
<dbReference type="EMBL" id="FOCL01000018">
    <property type="protein sequence ID" value="SEO97882.1"/>
    <property type="molecule type" value="Genomic_DNA"/>
</dbReference>
<protein>
    <submittedName>
        <fullName evidence="2">Uncharacterized protein</fullName>
    </submittedName>
</protein>
<evidence type="ECO:0000313" key="3">
    <source>
        <dbReference type="Proteomes" id="UP000198942"/>
    </source>
</evidence>
<dbReference type="Proteomes" id="UP000198942">
    <property type="component" value="Unassembled WGS sequence"/>
</dbReference>
<dbReference type="RefSeq" id="WP_091220877.1">
    <property type="nucleotide sequence ID" value="NZ_FOCL01000018.1"/>
</dbReference>
<evidence type="ECO:0000256" key="1">
    <source>
        <dbReference type="SAM" id="Phobius"/>
    </source>
</evidence>
<sequence>MEKPYQGRAIVEDNFDYLKITIPAKRSYFFLVYICFSLVVWGYIGSAAIDELLHPSSDFGRGFMIFWIIGWALGGIMTVKAIVWLFWGREIIEIGMGTFSISRKNDLFNREKVYDLNECREFRIREVDSESDRKYWFIFYYRNKERGTIAFDYGMRNYCFGEDLYEPEAQYLLNIMKNKKVLTESQFK</sequence>
<accession>A0A1H8U3N0</accession>
<organism evidence="2 3">
    <name type="scientific">Mucilaginibacter gossypiicola</name>
    <dbReference type="NCBI Taxonomy" id="551995"/>
    <lineage>
        <taxon>Bacteria</taxon>
        <taxon>Pseudomonadati</taxon>
        <taxon>Bacteroidota</taxon>
        <taxon>Sphingobacteriia</taxon>
        <taxon>Sphingobacteriales</taxon>
        <taxon>Sphingobacteriaceae</taxon>
        <taxon>Mucilaginibacter</taxon>
    </lineage>
</organism>
<proteinExistence type="predicted"/>
<keyword evidence="1" id="KW-0812">Transmembrane</keyword>
<feature type="transmembrane region" description="Helical" evidence="1">
    <location>
        <begin position="27"/>
        <end position="44"/>
    </location>
</feature>
<gene>
    <name evidence="2" type="ORF">SAMN05192574_1184</name>
</gene>
<keyword evidence="3" id="KW-1185">Reference proteome</keyword>
<reference evidence="3" key="1">
    <citation type="submission" date="2016-10" db="EMBL/GenBank/DDBJ databases">
        <authorList>
            <person name="Varghese N."/>
            <person name="Submissions S."/>
        </authorList>
    </citation>
    <scope>NUCLEOTIDE SEQUENCE [LARGE SCALE GENOMIC DNA]</scope>
    <source>
        <strain evidence="3">Gh-48</strain>
    </source>
</reference>
<feature type="transmembrane region" description="Helical" evidence="1">
    <location>
        <begin position="64"/>
        <end position="87"/>
    </location>
</feature>
<dbReference type="OrthoDB" id="8082231at2"/>